<keyword evidence="4" id="KW-0812">Transmembrane</keyword>
<dbReference type="STRING" id="81972.D7L390"/>
<dbReference type="AlphaFoldDB" id="D7L390"/>
<comment type="subcellular location">
    <subcellularLocation>
        <location evidence="1">Cell membrane</location>
        <topology evidence="1">Multi-pass membrane protein</topology>
    </subcellularLocation>
</comment>
<dbReference type="EMBL" id="GL348715">
    <property type="protein sequence ID" value="EFH59164.1"/>
    <property type="molecule type" value="Genomic_DNA"/>
</dbReference>
<dbReference type="HOGENOM" id="CLU_2203686_0_0_1"/>
<reference evidence="6" key="1">
    <citation type="journal article" date="2011" name="Nat. Genet.">
        <title>The Arabidopsis lyrata genome sequence and the basis of rapid genome size change.</title>
        <authorList>
            <person name="Hu T.T."/>
            <person name="Pattyn P."/>
            <person name="Bakker E.G."/>
            <person name="Cao J."/>
            <person name="Cheng J.-F."/>
            <person name="Clark R.M."/>
            <person name="Fahlgren N."/>
            <person name="Fawcett J.A."/>
            <person name="Grimwood J."/>
            <person name="Gundlach H."/>
            <person name="Haberer G."/>
            <person name="Hollister J.D."/>
            <person name="Ossowski S."/>
            <person name="Ottilar R.P."/>
            <person name="Salamov A.A."/>
            <person name="Schneeberger K."/>
            <person name="Spannagl M."/>
            <person name="Wang X."/>
            <person name="Yang L."/>
            <person name="Nasrallah M.E."/>
            <person name="Bergelson J."/>
            <person name="Carrington J.C."/>
            <person name="Gaut B.S."/>
            <person name="Schmutz J."/>
            <person name="Mayer K.F.X."/>
            <person name="Van de Peer Y."/>
            <person name="Grigoriev I.V."/>
            <person name="Nordborg M."/>
            <person name="Weigel D."/>
            <person name="Guo Y.-L."/>
        </authorList>
    </citation>
    <scope>NUCLEOTIDE SEQUENCE [LARGE SCALE GENOMIC DNA]</scope>
    <source>
        <strain evidence="6">cv. MN47</strain>
    </source>
</reference>
<keyword evidence="2" id="KW-0813">Transport</keyword>
<protein>
    <submittedName>
        <fullName evidence="5">Predicted protein</fullName>
    </submittedName>
</protein>
<organism evidence="6">
    <name type="scientific">Arabidopsis lyrata subsp. lyrata</name>
    <name type="common">Lyre-leaved rock-cress</name>
    <dbReference type="NCBI Taxonomy" id="81972"/>
    <lineage>
        <taxon>Eukaryota</taxon>
        <taxon>Viridiplantae</taxon>
        <taxon>Streptophyta</taxon>
        <taxon>Embryophyta</taxon>
        <taxon>Tracheophyta</taxon>
        <taxon>Spermatophyta</taxon>
        <taxon>Magnoliopsida</taxon>
        <taxon>eudicotyledons</taxon>
        <taxon>Gunneridae</taxon>
        <taxon>Pentapetalae</taxon>
        <taxon>rosids</taxon>
        <taxon>malvids</taxon>
        <taxon>Brassicales</taxon>
        <taxon>Brassicaceae</taxon>
        <taxon>Camelineae</taxon>
        <taxon>Arabidopsis</taxon>
    </lineage>
</organism>
<evidence type="ECO:0000256" key="2">
    <source>
        <dbReference type="ARBA" id="ARBA00022448"/>
    </source>
</evidence>
<evidence type="ECO:0000256" key="1">
    <source>
        <dbReference type="ARBA" id="ARBA00004651"/>
    </source>
</evidence>
<keyword evidence="4" id="KW-0472">Membrane</keyword>
<keyword evidence="6" id="KW-1185">Reference proteome</keyword>
<dbReference type="eggNOG" id="KOG1287">
    <property type="taxonomic scope" value="Eukaryota"/>
</dbReference>
<evidence type="ECO:0000313" key="6">
    <source>
        <dbReference type="Proteomes" id="UP000008694"/>
    </source>
</evidence>
<keyword evidence="4" id="KW-1133">Transmembrane helix</keyword>
<dbReference type="PANTHER" id="PTHR45826">
    <property type="entry name" value="POLYAMINE TRANSPORTER PUT1"/>
    <property type="match status" value="1"/>
</dbReference>
<name>D7L390_ARALL</name>
<evidence type="ECO:0000256" key="4">
    <source>
        <dbReference type="SAM" id="Phobius"/>
    </source>
</evidence>
<proteinExistence type="predicted"/>
<evidence type="ECO:0000313" key="5">
    <source>
        <dbReference type="EMBL" id="EFH59164.1"/>
    </source>
</evidence>
<sequence>LFPVLESGWPRNVCIFASTDNSGLIFLNYTGLAIVGYAAVVLGLVSLSPFLVMSAMAIPKIKPHRWYSCRGSGQASKDIPVGASYRCGSAYQLEGMAELGFLPKFDRN</sequence>
<dbReference type="GO" id="GO:0022857">
    <property type="term" value="F:transmembrane transporter activity"/>
    <property type="evidence" value="ECO:0007669"/>
    <property type="project" value="InterPro"/>
</dbReference>
<dbReference type="PANTHER" id="PTHR45826:SF8">
    <property type="entry name" value="CATIONIC AMINO ACID TRANSPORTER"/>
    <property type="match status" value="1"/>
</dbReference>
<feature type="non-terminal residue" evidence="5">
    <location>
        <position position="1"/>
    </location>
</feature>
<feature type="non-terminal residue" evidence="5">
    <location>
        <position position="108"/>
    </location>
</feature>
<accession>D7L390</accession>
<dbReference type="Gramene" id="Al_scaffold_0003_1548">
    <property type="protein sequence ID" value="Al_scaffold_0003_1548"/>
    <property type="gene ID" value="Al_scaffold_0003_1548"/>
</dbReference>
<dbReference type="Proteomes" id="UP000008694">
    <property type="component" value="Unassembled WGS sequence"/>
</dbReference>
<evidence type="ECO:0000256" key="3">
    <source>
        <dbReference type="ARBA" id="ARBA00022475"/>
    </source>
</evidence>
<keyword evidence="3" id="KW-1003">Cell membrane</keyword>
<feature type="transmembrane region" description="Helical" evidence="4">
    <location>
        <begin position="34"/>
        <end position="58"/>
    </location>
</feature>
<dbReference type="GO" id="GO:0005886">
    <property type="term" value="C:plasma membrane"/>
    <property type="evidence" value="ECO:0007669"/>
    <property type="project" value="UniProtKB-SubCell"/>
</dbReference>
<gene>
    <name evidence="5" type="ORF">ARALYDRAFT_672351</name>
</gene>
<dbReference type="InterPro" id="IPR044566">
    <property type="entry name" value="RMV1-like"/>
</dbReference>